<reference evidence="4 5" key="1">
    <citation type="submission" date="2016-08" db="EMBL/GenBank/DDBJ databases">
        <title>A Parts List for Fungal Cellulosomes Revealed by Comparative Genomics.</title>
        <authorList>
            <consortium name="DOE Joint Genome Institute"/>
            <person name="Haitjema C.H."/>
            <person name="Gilmore S.P."/>
            <person name="Henske J.K."/>
            <person name="Solomon K.V."/>
            <person name="De Groot R."/>
            <person name="Kuo A."/>
            <person name="Mondo S.J."/>
            <person name="Salamov A.A."/>
            <person name="Labutti K."/>
            <person name="Zhao Z."/>
            <person name="Chiniquy J."/>
            <person name="Barry K."/>
            <person name="Brewer H.M."/>
            <person name="Purvine S.O."/>
            <person name="Wright A.T."/>
            <person name="Boxma B."/>
            <person name="Van Alen T."/>
            <person name="Hackstein J.H."/>
            <person name="Baker S.E."/>
            <person name="Grigoriev I.V."/>
            <person name="O'Malley M.A."/>
        </authorList>
    </citation>
    <scope>NUCLEOTIDE SEQUENCE [LARGE SCALE GENOMIC DNA]</scope>
    <source>
        <strain evidence="4 5">G1</strain>
    </source>
</reference>
<proteinExistence type="predicted"/>
<dbReference type="GO" id="GO:0006508">
    <property type="term" value="P:proteolysis"/>
    <property type="evidence" value="ECO:0007669"/>
    <property type="project" value="InterPro"/>
</dbReference>
<dbReference type="Pfam" id="PF00187">
    <property type="entry name" value="Chitin_bind_1"/>
    <property type="match status" value="1"/>
</dbReference>
<dbReference type="InterPro" id="IPR035992">
    <property type="entry name" value="Ricin_B-like_lectins"/>
</dbReference>
<dbReference type="GO" id="GO:0004252">
    <property type="term" value="F:serine-type endopeptidase activity"/>
    <property type="evidence" value="ECO:0007669"/>
    <property type="project" value="InterPro"/>
</dbReference>
<dbReference type="SUPFAM" id="SSF52743">
    <property type="entry name" value="Subtilisin-like"/>
    <property type="match status" value="1"/>
</dbReference>
<dbReference type="OrthoDB" id="531541at2759"/>
<dbReference type="InterPro" id="IPR001002">
    <property type="entry name" value="Chitin-bd_1"/>
</dbReference>
<dbReference type="EMBL" id="MCOG01000068">
    <property type="protein sequence ID" value="ORY57945.1"/>
    <property type="molecule type" value="Genomic_DNA"/>
</dbReference>
<evidence type="ECO:0000313" key="5">
    <source>
        <dbReference type="Proteomes" id="UP000193920"/>
    </source>
</evidence>
<dbReference type="Gene3D" id="2.80.10.50">
    <property type="match status" value="1"/>
</dbReference>
<sequence length="374" mass="42197">MKRKRFTIDTATKNSNYGNCITIHAPFYVAAARYSSNDFNENILSSKPKSSFDNLEGTSFSSAIVSGIAALVISENPEITFNQTILREKLLNMAQLNILDLNNYDNNDDGKQADDNAIANTNNYFINNGKMVTYSKDSYYASSSCGPMAGKRICNNNQCCSSNGFCGVNSYYCNINSGCLSEFGSSKENPYVPNKSGKVWIHNKLSSSYYGKPLCITYVAVDQPVLLKECQYDERQNWILSQEKSDKFVSFYDPTVCLTIKDNQALSVKCDNESTTFTNIFETKNYNYIQSVDNSDKCLDVMVEENRDVLSLNSKLVMKTCNYEISDTNSQQWIFESLLPGTKINISEEDLIKDSNPKKNRDSLKTHDLFKNNF</sequence>
<evidence type="ECO:0000256" key="1">
    <source>
        <dbReference type="ARBA" id="ARBA00022669"/>
    </source>
</evidence>
<feature type="disulfide bond" evidence="2">
    <location>
        <begin position="145"/>
        <end position="160"/>
    </location>
</feature>
<dbReference type="Proteomes" id="UP000193920">
    <property type="component" value="Unassembled WGS sequence"/>
</dbReference>
<evidence type="ECO:0000259" key="3">
    <source>
        <dbReference type="PROSITE" id="PS50941"/>
    </source>
</evidence>
<accession>A0A1Y2DGV1</accession>
<protein>
    <recommendedName>
        <fullName evidence="3">Chitin-binding type-1 domain-containing protein</fullName>
    </recommendedName>
</protein>
<dbReference type="SUPFAM" id="SSF57016">
    <property type="entry name" value="Plant lectins/antimicrobial peptides"/>
    <property type="match status" value="1"/>
</dbReference>
<dbReference type="GO" id="GO:0008061">
    <property type="term" value="F:chitin binding"/>
    <property type="evidence" value="ECO:0007669"/>
    <property type="project" value="UniProtKB-UniRule"/>
</dbReference>
<comment type="caution">
    <text evidence="4">The sequence shown here is derived from an EMBL/GenBank/DDBJ whole genome shotgun (WGS) entry which is preliminary data.</text>
</comment>
<organism evidence="4 5">
    <name type="scientific">Neocallimastix californiae</name>
    <dbReference type="NCBI Taxonomy" id="1754190"/>
    <lineage>
        <taxon>Eukaryota</taxon>
        <taxon>Fungi</taxon>
        <taxon>Fungi incertae sedis</taxon>
        <taxon>Chytridiomycota</taxon>
        <taxon>Chytridiomycota incertae sedis</taxon>
        <taxon>Neocallimastigomycetes</taxon>
        <taxon>Neocallimastigales</taxon>
        <taxon>Neocallimastigaceae</taxon>
        <taxon>Neocallimastix</taxon>
    </lineage>
</organism>
<dbReference type="InterPro" id="IPR000209">
    <property type="entry name" value="Peptidase_S8/S53_dom"/>
</dbReference>
<dbReference type="InterPro" id="IPR036861">
    <property type="entry name" value="Endochitinase-like_sf"/>
</dbReference>
<evidence type="ECO:0000256" key="2">
    <source>
        <dbReference type="PROSITE-ProRule" id="PRU00261"/>
    </source>
</evidence>
<dbReference type="CDD" id="cd00035">
    <property type="entry name" value="ChtBD1"/>
    <property type="match status" value="1"/>
</dbReference>
<keyword evidence="1 2" id="KW-0147">Chitin-binding</keyword>
<dbReference type="PROSITE" id="PS00026">
    <property type="entry name" value="CHIT_BIND_I_1"/>
    <property type="match status" value="1"/>
</dbReference>
<dbReference type="Gene3D" id="3.40.50.200">
    <property type="entry name" value="Peptidase S8/S53 domain"/>
    <property type="match status" value="1"/>
</dbReference>
<dbReference type="Pfam" id="PF00082">
    <property type="entry name" value="Peptidase_S8"/>
    <property type="match status" value="1"/>
</dbReference>
<dbReference type="InterPro" id="IPR018371">
    <property type="entry name" value="Chitin-binding_1_CS"/>
</dbReference>
<evidence type="ECO:0000313" key="4">
    <source>
        <dbReference type="EMBL" id="ORY57945.1"/>
    </source>
</evidence>
<name>A0A1Y2DGV1_9FUNG</name>
<dbReference type="AlphaFoldDB" id="A0A1Y2DGV1"/>
<feature type="disulfide bond" evidence="2">
    <location>
        <begin position="154"/>
        <end position="166"/>
    </location>
</feature>
<gene>
    <name evidence="4" type="ORF">LY90DRAFT_506345</name>
</gene>
<keyword evidence="2" id="KW-1015">Disulfide bond</keyword>
<keyword evidence="5" id="KW-1185">Reference proteome</keyword>
<dbReference type="Gene3D" id="3.30.60.10">
    <property type="entry name" value="Endochitinase-like"/>
    <property type="match status" value="1"/>
</dbReference>
<comment type="caution">
    <text evidence="2">Lacks conserved residue(s) required for the propagation of feature annotation.</text>
</comment>
<dbReference type="PROSITE" id="PS50231">
    <property type="entry name" value="RICIN_B_LECTIN"/>
    <property type="match status" value="1"/>
</dbReference>
<dbReference type="PROSITE" id="PS50941">
    <property type="entry name" value="CHIT_BIND_I_2"/>
    <property type="match status" value="1"/>
</dbReference>
<feature type="domain" description="Chitin-binding type-1" evidence="3">
    <location>
        <begin position="142"/>
        <end position="185"/>
    </location>
</feature>
<dbReference type="InterPro" id="IPR036852">
    <property type="entry name" value="Peptidase_S8/S53_dom_sf"/>
</dbReference>
<feature type="disulfide bond" evidence="2">
    <location>
        <begin position="159"/>
        <end position="173"/>
    </location>
</feature>
<dbReference type="SUPFAM" id="SSF50370">
    <property type="entry name" value="Ricin B-like lectins"/>
    <property type="match status" value="1"/>
</dbReference>